<feature type="transmembrane region" description="Helical" evidence="1">
    <location>
        <begin position="132"/>
        <end position="155"/>
    </location>
</feature>
<dbReference type="PANTHER" id="PTHR39165">
    <property type="entry name" value="IG HYPOTHETICAL 17883"/>
    <property type="match status" value="1"/>
</dbReference>
<dbReference type="PANTHER" id="PTHR39165:SF1">
    <property type="entry name" value="DUF456 DOMAIN-CONTAINING PROTEIN"/>
    <property type="match status" value="1"/>
</dbReference>
<keyword evidence="1" id="KW-1133">Transmembrane helix</keyword>
<dbReference type="RefSeq" id="WP_091791250.1">
    <property type="nucleotide sequence ID" value="NZ_FNAF01000002.1"/>
</dbReference>
<dbReference type="OrthoDB" id="9808460at2"/>
<keyword evidence="1" id="KW-0472">Membrane</keyword>
<evidence type="ECO:0000256" key="1">
    <source>
        <dbReference type="SAM" id="Phobius"/>
    </source>
</evidence>
<name>A0A1G6TX64_PEPNI</name>
<evidence type="ECO:0000313" key="3">
    <source>
        <dbReference type="Proteomes" id="UP000198995"/>
    </source>
</evidence>
<dbReference type="Pfam" id="PF04306">
    <property type="entry name" value="DUF456"/>
    <property type="match status" value="1"/>
</dbReference>
<reference evidence="2 3" key="1">
    <citation type="submission" date="2016-10" db="EMBL/GenBank/DDBJ databases">
        <authorList>
            <person name="de Groot N.N."/>
        </authorList>
    </citation>
    <scope>NUCLEOTIDE SEQUENCE [LARGE SCALE GENOMIC DNA]</scope>
    <source>
        <strain evidence="2 3">DSM 20475</strain>
    </source>
</reference>
<sequence>MDVYAWLLIIVLVIGTVGTFVPMVPGMWLIFAGVLVYGIFDAWSAYSPVFIVVVGLLAVLTSVLDYGGAMIGAKKFGASNMATIGALVGSIVGGLLLNIPGTILGGIAGAILAEYKRQRSLPHSLRAAAGSLIGTALGSSVQLVVAMVITIYAIFRLKGVA</sequence>
<organism evidence="2 3">
    <name type="scientific">Peptococcus niger</name>
    <dbReference type="NCBI Taxonomy" id="2741"/>
    <lineage>
        <taxon>Bacteria</taxon>
        <taxon>Bacillati</taxon>
        <taxon>Bacillota</taxon>
        <taxon>Clostridia</taxon>
        <taxon>Eubacteriales</taxon>
        <taxon>Peptococcaceae</taxon>
        <taxon>Peptococcus</taxon>
    </lineage>
</organism>
<evidence type="ECO:0000313" key="2">
    <source>
        <dbReference type="EMBL" id="SDD32885.1"/>
    </source>
</evidence>
<feature type="transmembrane region" description="Helical" evidence="1">
    <location>
        <begin position="84"/>
        <end position="112"/>
    </location>
</feature>
<keyword evidence="1" id="KW-0812">Transmembrane</keyword>
<keyword evidence="3" id="KW-1185">Reference proteome</keyword>
<dbReference type="Proteomes" id="UP000198995">
    <property type="component" value="Unassembled WGS sequence"/>
</dbReference>
<feature type="transmembrane region" description="Helical" evidence="1">
    <location>
        <begin position="46"/>
        <end position="64"/>
    </location>
</feature>
<dbReference type="InterPro" id="IPR007403">
    <property type="entry name" value="DUF456"/>
</dbReference>
<proteinExistence type="predicted"/>
<gene>
    <name evidence="2" type="ORF">SAMN04489866_102247</name>
</gene>
<protein>
    <recommendedName>
        <fullName evidence="4">DUF456 domain-containing protein</fullName>
    </recommendedName>
</protein>
<feature type="transmembrane region" description="Helical" evidence="1">
    <location>
        <begin position="7"/>
        <end position="40"/>
    </location>
</feature>
<accession>A0A1G6TX64</accession>
<dbReference type="EMBL" id="FNAF01000002">
    <property type="protein sequence ID" value="SDD32885.1"/>
    <property type="molecule type" value="Genomic_DNA"/>
</dbReference>
<evidence type="ECO:0008006" key="4">
    <source>
        <dbReference type="Google" id="ProtNLM"/>
    </source>
</evidence>
<dbReference type="AlphaFoldDB" id="A0A1G6TX64"/>
<dbReference type="STRING" id="2741.SAMN04489866_102247"/>